<keyword evidence="6" id="KW-1185">Reference proteome</keyword>
<reference evidence="5" key="2">
    <citation type="submission" date="2025-08" db="UniProtKB">
        <authorList>
            <consortium name="Ensembl"/>
        </authorList>
    </citation>
    <scope>IDENTIFICATION</scope>
</reference>
<dbReference type="GO" id="GO:0005576">
    <property type="term" value="C:extracellular region"/>
    <property type="evidence" value="ECO:0007669"/>
    <property type="project" value="UniProtKB-ARBA"/>
</dbReference>
<dbReference type="Gene3D" id="2.60.40.10">
    <property type="entry name" value="Immunoglobulins"/>
    <property type="match status" value="1"/>
</dbReference>
<sequence>NGWVWVCPPRIASSVIFAKKPGETLSITCQTSGYSSSCCNIHWIRQAPGNGLEWLGRDDRIYVSHMKGRLTLTRDDTNIRSSLQLTNLKSEDTAMYYCVKDSQW</sequence>
<evidence type="ECO:0000313" key="6">
    <source>
        <dbReference type="Proteomes" id="UP000694620"/>
    </source>
</evidence>
<evidence type="ECO:0000256" key="1">
    <source>
        <dbReference type="ARBA" id="ARBA00022859"/>
    </source>
</evidence>
<evidence type="ECO:0000259" key="4">
    <source>
        <dbReference type="PROSITE" id="PS50835"/>
    </source>
</evidence>
<dbReference type="GO" id="GO:0019814">
    <property type="term" value="C:immunoglobulin complex"/>
    <property type="evidence" value="ECO:0007669"/>
    <property type="project" value="UniProtKB-KW"/>
</dbReference>
<dbReference type="PROSITE" id="PS50835">
    <property type="entry name" value="IG_LIKE"/>
    <property type="match status" value="1"/>
</dbReference>
<dbReference type="SUPFAM" id="SSF48726">
    <property type="entry name" value="Immunoglobulin"/>
    <property type="match status" value="1"/>
</dbReference>
<keyword evidence="1" id="KW-0391">Immunity</keyword>
<proteinExistence type="predicted"/>
<dbReference type="GeneTree" id="ENSGT00940000163847"/>
<protein>
    <submittedName>
        <fullName evidence="5">Immunoglobulin heavy variable 6-2</fullName>
    </submittedName>
</protein>
<evidence type="ECO:0000313" key="5">
    <source>
        <dbReference type="Ensembl" id="ENSECRP00000000686.1"/>
    </source>
</evidence>
<dbReference type="SMART" id="SM00406">
    <property type="entry name" value="IGv"/>
    <property type="match status" value="1"/>
</dbReference>
<feature type="domain" description="Ig-like" evidence="4">
    <location>
        <begin position="9"/>
        <end position="104"/>
    </location>
</feature>
<organism evidence="5 6">
    <name type="scientific">Erpetoichthys calabaricus</name>
    <name type="common">Rope fish</name>
    <name type="synonym">Calamoichthys calabaricus</name>
    <dbReference type="NCBI Taxonomy" id="27687"/>
    <lineage>
        <taxon>Eukaryota</taxon>
        <taxon>Metazoa</taxon>
        <taxon>Chordata</taxon>
        <taxon>Craniata</taxon>
        <taxon>Vertebrata</taxon>
        <taxon>Euteleostomi</taxon>
        <taxon>Actinopterygii</taxon>
        <taxon>Polypteriformes</taxon>
        <taxon>Polypteridae</taxon>
        <taxon>Erpetoichthys</taxon>
    </lineage>
</organism>
<dbReference type="InterPro" id="IPR007110">
    <property type="entry name" value="Ig-like_dom"/>
</dbReference>
<dbReference type="GO" id="GO:0002250">
    <property type="term" value="P:adaptive immune response"/>
    <property type="evidence" value="ECO:0007669"/>
    <property type="project" value="UniProtKB-KW"/>
</dbReference>
<dbReference type="Proteomes" id="UP000694620">
    <property type="component" value="Chromosome 2"/>
</dbReference>
<name>A0A8C4RCM4_ERPCA</name>
<accession>A0A8C4RCM4</accession>
<dbReference type="InterPro" id="IPR013783">
    <property type="entry name" value="Ig-like_fold"/>
</dbReference>
<reference evidence="5" key="3">
    <citation type="submission" date="2025-09" db="UniProtKB">
        <authorList>
            <consortium name="Ensembl"/>
        </authorList>
    </citation>
    <scope>IDENTIFICATION</scope>
</reference>
<reference evidence="5" key="1">
    <citation type="submission" date="2021-06" db="EMBL/GenBank/DDBJ databases">
        <authorList>
            <consortium name="Wellcome Sanger Institute Data Sharing"/>
        </authorList>
    </citation>
    <scope>NUCLEOTIDE SEQUENCE [LARGE SCALE GENOMIC DNA]</scope>
</reference>
<dbReference type="InterPro" id="IPR050199">
    <property type="entry name" value="IgHV"/>
</dbReference>
<dbReference type="Ensembl" id="ENSECRT00000000699.1">
    <property type="protein sequence ID" value="ENSECRP00000000686.1"/>
    <property type="gene ID" value="ENSECRG00000000424.1"/>
</dbReference>
<evidence type="ECO:0000256" key="3">
    <source>
        <dbReference type="ARBA" id="ARBA00043265"/>
    </source>
</evidence>
<dbReference type="InterPro" id="IPR013106">
    <property type="entry name" value="Ig_V-set"/>
</dbReference>
<keyword evidence="3" id="KW-1280">Immunoglobulin</keyword>
<keyword evidence="2" id="KW-1064">Adaptive immunity</keyword>
<evidence type="ECO:0000256" key="2">
    <source>
        <dbReference type="ARBA" id="ARBA00023130"/>
    </source>
</evidence>
<dbReference type="Pfam" id="PF07686">
    <property type="entry name" value="V-set"/>
    <property type="match status" value="1"/>
</dbReference>
<dbReference type="InterPro" id="IPR036179">
    <property type="entry name" value="Ig-like_dom_sf"/>
</dbReference>
<dbReference type="AlphaFoldDB" id="A0A8C4RCM4"/>
<dbReference type="PANTHER" id="PTHR23266">
    <property type="entry name" value="IMMUNOGLOBULIN HEAVY CHAIN"/>
    <property type="match status" value="1"/>
</dbReference>